<feature type="region of interest" description="Disordered" evidence="1">
    <location>
        <begin position="487"/>
        <end position="510"/>
    </location>
</feature>
<evidence type="ECO:0000313" key="2">
    <source>
        <dbReference type="EMBL" id="GFO50412.1"/>
    </source>
</evidence>
<feature type="region of interest" description="Disordered" evidence="1">
    <location>
        <begin position="81"/>
        <end position="256"/>
    </location>
</feature>
<feature type="compositionally biased region" description="Basic and acidic residues" evidence="1">
    <location>
        <begin position="184"/>
        <end position="201"/>
    </location>
</feature>
<dbReference type="EMBL" id="BLXT01008609">
    <property type="protein sequence ID" value="GFO50412.1"/>
    <property type="molecule type" value="Genomic_DNA"/>
</dbReference>
<accession>A0AAV4E1F9</accession>
<feature type="non-terminal residue" evidence="2">
    <location>
        <position position="709"/>
    </location>
</feature>
<feature type="compositionally biased region" description="Acidic residues" evidence="1">
    <location>
        <begin position="223"/>
        <end position="233"/>
    </location>
</feature>
<dbReference type="AlphaFoldDB" id="A0AAV4E1F9"/>
<gene>
    <name evidence="2" type="ORF">PoB_007691700</name>
</gene>
<organism evidence="2 3">
    <name type="scientific">Plakobranchus ocellatus</name>
    <dbReference type="NCBI Taxonomy" id="259542"/>
    <lineage>
        <taxon>Eukaryota</taxon>
        <taxon>Metazoa</taxon>
        <taxon>Spiralia</taxon>
        <taxon>Lophotrochozoa</taxon>
        <taxon>Mollusca</taxon>
        <taxon>Gastropoda</taxon>
        <taxon>Heterobranchia</taxon>
        <taxon>Euthyneura</taxon>
        <taxon>Panpulmonata</taxon>
        <taxon>Sacoglossa</taxon>
        <taxon>Placobranchoidea</taxon>
        <taxon>Plakobranchidae</taxon>
        <taxon>Plakobranchus</taxon>
    </lineage>
</organism>
<dbReference type="Proteomes" id="UP000735302">
    <property type="component" value="Unassembled WGS sequence"/>
</dbReference>
<protein>
    <submittedName>
        <fullName evidence="2">Uncharacterized protein</fullName>
    </submittedName>
</protein>
<feature type="compositionally biased region" description="Low complexity" evidence="1">
    <location>
        <begin position="166"/>
        <end position="183"/>
    </location>
</feature>
<proteinExistence type="predicted"/>
<sequence>MESRTGPDSEVRKDDSKLSWAIYGGHISGRRLRGIKINPIYHESDAACIRGYASAASDGQFQPEGAEPVGEIQFEVYESIPPPASRLRRQERCKDSFQENDMYDSDDDYTEYDGKIGEGSQRLQSSSTARHVPERKHYLKRQERMNAVSSLDVEPPGFSEPVADQSTPATSGYSSPSTPSHTSPKVEKVDTKKSSMPHIDHPAPLPLRRKRQLSAVQEQSSFVEEEEDMEGLEDSGNLSSEDLYDESVIPDADKTEKSRPIKVDILRAGEETCHIVAFTGGKESKNDELFSSQECGQNLINSLILNQKHDINIDKNFITSLSLDEHNENPALLSSKNKNFCSLEKLAMLPSYSDIHHTSPVTSVDYINNNYETVPDRMLKHNGPLKEIDEHFKLLCKQSPPVNDSVDKAHMQSESLEHHYFNEPSTENDIEDKSKFKKCPCNGRPTLKCACGRSALQKLLFDKHMLKRTEYGYHLDCRIEEWSSADLTPETNRKNSEQSPDTKSKELLSERVSSILVQREKDGESSSRNCITKTVTFSEDTIFNEGKKSTYVKETITPGFLCALIDSLDDEGYDNLVFEGDTEDDEDNKIKETSFSVENENEKGSLTDDEKFRRKCSFKHPSSRNRISSTTIKELQIEDLNACSYMQSYLKGLQRQGCDIVRTSGSAEGSPSIYTVHKAPPVSIEAIGGTLALDPSFDEIGEADEEDFE</sequence>
<evidence type="ECO:0000256" key="1">
    <source>
        <dbReference type="SAM" id="MobiDB-lite"/>
    </source>
</evidence>
<feature type="compositionally biased region" description="Basic and acidic residues" evidence="1">
    <location>
        <begin position="88"/>
        <end position="97"/>
    </location>
</feature>
<reference evidence="2 3" key="1">
    <citation type="journal article" date="2021" name="Elife">
        <title>Chloroplast acquisition without the gene transfer in kleptoplastic sea slugs, Plakobranchus ocellatus.</title>
        <authorList>
            <person name="Maeda T."/>
            <person name="Takahashi S."/>
            <person name="Yoshida T."/>
            <person name="Shimamura S."/>
            <person name="Takaki Y."/>
            <person name="Nagai Y."/>
            <person name="Toyoda A."/>
            <person name="Suzuki Y."/>
            <person name="Arimoto A."/>
            <person name="Ishii H."/>
            <person name="Satoh N."/>
            <person name="Nishiyama T."/>
            <person name="Hasebe M."/>
            <person name="Maruyama T."/>
            <person name="Minagawa J."/>
            <person name="Obokata J."/>
            <person name="Shigenobu S."/>
        </authorList>
    </citation>
    <scope>NUCLEOTIDE SEQUENCE [LARGE SCALE GENOMIC DNA]</scope>
</reference>
<comment type="caution">
    <text evidence="2">The sequence shown here is derived from an EMBL/GenBank/DDBJ whole genome shotgun (WGS) entry which is preliminary data.</text>
</comment>
<feature type="compositionally biased region" description="Acidic residues" evidence="1">
    <location>
        <begin position="101"/>
        <end position="111"/>
    </location>
</feature>
<name>A0AAV4E1F9_9GAST</name>
<keyword evidence="3" id="KW-1185">Reference proteome</keyword>
<feature type="compositionally biased region" description="Basic and acidic residues" evidence="1">
    <location>
        <begin position="131"/>
        <end position="144"/>
    </location>
</feature>
<evidence type="ECO:0000313" key="3">
    <source>
        <dbReference type="Proteomes" id="UP000735302"/>
    </source>
</evidence>
<feature type="compositionally biased region" description="Basic and acidic residues" evidence="1">
    <location>
        <begin position="491"/>
        <end position="509"/>
    </location>
</feature>